<evidence type="ECO:0000259" key="3">
    <source>
        <dbReference type="PROSITE" id="PS50109"/>
    </source>
</evidence>
<dbReference type="PANTHER" id="PTHR43065">
    <property type="entry name" value="SENSOR HISTIDINE KINASE"/>
    <property type="match status" value="1"/>
</dbReference>
<keyword evidence="4" id="KW-0808">Transferase</keyword>
<dbReference type="PANTHER" id="PTHR43065:SF42">
    <property type="entry name" value="TWO-COMPONENT SENSOR PPRA"/>
    <property type="match status" value="1"/>
</dbReference>
<accession>A0A238V6B7</accession>
<keyword evidence="4" id="KW-0418">Kinase</keyword>
<dbReference type="Proteomes" id="UP000198310">
    <property type="component" value="Unassembled WGS sequence"/>
</dbReference>
<dbReference type="InterPro" id="IPR005467">
    <property type="entry name" value="His_kinase_dom"/>
</dbReference>
<protein>
    <recommendedName>
        <fullName evidence="2">histidine kinase</fullName>
        <ecNumber evidence="2">2.7.13.3</ecNumber>
    </recommendedName>
</protein>
<dbReference type="InterPro" id="IPR036890">
    <property type="entry name" value="HATPase_C_sf"/>
</dbReference>
<organism evidence="4 5">
    <name type="scientific">Hymenobacter mucosus</name>
    <dbReference type="NCBI Taxonomy" id="1411120"/>
    <lineage>
        <taxon>Bacteria</taxon>
        <taxon>Pseudomonadati</taxon>
        <taxon>Bacteroidota</taxon>
        <taxon>Cytophagia</taxon>
        <taxon>Cytophagales</taxon>
        <taxon>Hymenobacteraceae</taxon>
        <taxon>Hymenobacter</taxon>
    </lineage>
</organism>
<dbReference type="EMBL" id="FZNS01000001">
    <property type="protein sequence ID" value="SNR29587.1"/>
    <property type="molecule type" value="Genomic_DNA"/>
</dbReference>
<dbReference type="Gene3D" id="3.30.565.10">
    <property type="entry name" value="Histidine kinase-like ATPase, C-terminal domain"/>
    <property type="match status" value="1"/>
</dbReference>
<sequence length="707" mass="79201">MSDGCVTFRMIRHALGRLLLVFGLFLGCYGPVRAQSPQSRQLRQALARASSDTTRVLLLADLSASYRYSRFDSVRYYARKGLSLARKIGYRKGEGRCLSRIGILLGERGNLPQALRVDLQALHLNEESHDVEGTARTLNQTGLLYYALEDYRPSLSYYFRAQRLYQEGGVRDTSQIISVLTNIGASYQGLGQFDSAAYFLQRAWHFTIHSRSVHQSCWGNPAPYVLREIGLLQASLQKPEVAATHYRLSYQRAIPENDLRSASRAYQYLAELYKSSHQTDSSIFYARKALRMGQALPFVAGIVRTSALLTEAYEAQQRPDSTLKYLRILRTAQDSLYNPQRIKQLDAIGFAEQQRLRQLENEQQEFVAQVRTATLIAGIGVLLLISILLGHSNRQQQRANTRLRTLNNQVTSQATELTAQRDSLARTLQELKITQGQLVLRERMASLGELMAGVAREIQQPVSHARKIAAVSMELCEEVRAELAKAQLAPYDHEVVDEMLRNLGQNQAKILQHTQRAESIVRGMLEYSQGDGSRQNTDLNRLAEEYLRFTYHDLRARHRHFHAALLPSLDPAVGRVELVRQNLGRALVGIFTAALQAVQHRRAEADEEYVPQVALTTKRTAVGVEIRVRDNGLGLSEEACASLFQRFPVGGHVGESSLGLSLSYDVITKGLGGTLSVQSREGEFTEFCITLPLPATTPKGLESTLLT</sequence>
<dbReference type="AlphaFoldDB" id="A0A238V6B7"/>
<dbReference type="SMART" id="SM00387">
    <property type="entry name" value="HATPase_c"/>
    <property type="match status" value="1"/>
</dbReference>
<evidence type="ECO:0000256" key="2">
    <source>
        <dbReference type="ARBA" id="ARBA00012438"/>
    </source>
</evidence>
<dbReference type="EC" id="2.7.13.3" evidence="2"/>
<reference evidence="5" key="1">
    <citation type="submission" date="2017-06" db="EMBL/GenBank/DDBJ databases">
        <authorList>
            <person name="Varghese N."/>
            <person name="Submissions S."/>
        </authorList>
    </citation>
    <scope>NUCLEOTIDE SEQUENCE [LARGE SCALE GENOMIC DNA]</scope>
    <source>
        <strain evidence="5">DSM 28041</strain>
    </source>
</reference>
<dbReference type="InterPro" id="IPR003594">
    <property type="entry name" value="HATPase_dom"/>
</dbReference>
<dbReference type="Gene3D" id="1.10.287.130">
    <property type="match status" value="1"/>
</dbReference>
<evidence type="ECO:0000313" key="4">
    <source>
        <dbReference type="EMBL" id="SNR29587.1"/>
    </source>
</evidence>
<dbReference type="GO" id="GO:0004673">
    <property type="term" value="F:protein histidine kinase activity"/>
    <property type="evidence" value="ECO:0007669"/>
    <property type="project" value="UniProtKB-EC"/>
</dbReference>
<dbReference type="PROSITE" id="PS50109">
    <property type="entry name" value="HIS_KIN"/>
    <property type="match status" value="1"/>
</dbReference>
<name>A0A238V6B7_9BACT</name>
<evidence type="ECO:0000313" key="5">
    <source>
        <dbReference type="Proteomes" id="UP000198310"/>
    </source>
</evidence>
<dbReference type="SUPFAM" id="SSF48452">
    <property type="entry name" value="TPR-like"/>
    <property type="match status" value="1"/>
</dbReference>
<keyword evidence="5" id="KW-1185">Reference proteome</keyword>
<dbReference type="SUPFAM" id="SSF55874">
    <property type="entry name" value="ATPase domain of HSP90 chaperone/DNA topoisomerase II/histidine kinase"/>
    <property type="match status" value="1"/>
</dbReference>
<dbReference type="RefSeq" id="WP_089331345.1">
    <property type="nucleotide sequence ID" value="NZ_FZNS01000001.1"/>
</dbReference>
<evidence type="ECO:0000256" key="1">
    <source>
        <dbReference type="ARBA" id="ARBA00000085"/>
    </source>
</evidence>
<dbReference type="InterPro" id="IPR019734">
    <property type="entry name" value="TPR_rpt"/>
</dbReference>
<dbReference type="Pfam" id="PF02518">
    <property type="entry name" value="HATPase_c"/>
    <property type="match status" value="1"/>
</dbReference>
<dbReference type="InterPro" id="IPR011990">
    <property type="entry name" value="TPR-like_helical_dom_sf"/>
</dbReference>
<comment type="catalytic activity">
    <reaction evidence="1">
        <text>ATP + protein L-histidine = ADP + protein N-phospho-L-histidine.</text>
        <dbReference type="EC" id="2.7.13.3"/>
    </reaction>
</comment>
<dbReference type="PRINTS" id="PR00344">
    <property type="entry name" value="BCTRLSENSOR"/>
</dbReference>
<dbReference type="InterPro" id="IPR004358">
    <property type="entry name" value="Sig_transdc_His_kin-like_C"/>
</dbReference>
<gene>
    <name evidence="4" type="ORF">SAMN06269173_101163</name>
</gene>
<proteinExistence type="predicted"/>
<feature type="domain" description="Histidine kinase" evidence="3">
    <location>
        <begin position="453"/>
        <end position="695"/>
    </location>
</feature>
<dbReference type="SMART" id="SM00028">
    <property type="entry name" value="TPR"/>
    <property type="match status" value="4"/>
</dbReference>
<dbReference type="Gene3D" id="1.25.40.10">
    <property type="entry name" value="Tetratricopeptide repeat domain"/>
    <property type="match status" value="2"/>
</dbReference>